<feature type="domain" description="LysM" evidence="2">
    <location>
        <begin position="38"/>
        <end position="82"/>
    </location>
</feature>
<feature type="chain" id="PRO_5012522736" evidence="1">
    <location>
        <begin position="35"/>
        <end position="238"/>
    </location>
</feature>
<dbReference type="PROSITE" id="PS51782">
    <property type="entry name" value="LYSM"/>
    <property type="match status" value="1"/>
</dbReference>
<keyword evidence="4" id="KW-1185">Reference proteome</keyword>
<dbReference type="CDD" id="cd00118">
    <property type="entry name" value="LysM"/>
    <property type="match status" value="1"/>
</dbReference>
<dbReference type="SMART" id="SM00257">
    <property type="entry name" value="LysM"/>
    <property type="match status" value="1"/>
</dbReference>
<dbReference type="Pfam" id="PF07486">
    <property type="entry name" value="Hydrolase_2"/>
    <property type="match status" value="1"/>
</dbReference>
<dbReference type="Gene3D" id="6.20.240.60">
    <property type="match status" value="1"/>
</dbReference>
<evidence type="ECO:0000313" key="4">
    <source>
        <dbReference type="Proteomes" id="UP000184016"/>
    </source>
</evidence>
<evidence type="ECO:0000259" key="2">
    <source>
        <dbReference type="PROSITE" id="PS51782"/>
    </source>
</evidence>
<keyword evidence="1" id="KW-0732">Signal</keyword>
<dbReference type="OrthoDB" id="9785345at2"/>
<dbReference type="Pfam" id="PF01476">
    <property type="entry name" value="LysM"/>
    <property type="match status" value="1"/>
</dbReference>
<feature type="signal peptide" evidence="1">
    <location>
        <begin position="1"/>
        <end position="34"/>
    </location>
</feature>
<dbReference type="InterPro" id="IPR018392">
    <property type="entry name" value="LysM"/>
</dbReference>
<sequence>MLKKQFLKKRTLQIAAPVVAVSFFAATHMTVAHADTMSTYTVQAGDTLWKISQAYHISLASLEAANPQVTPRDMLIGTVLNLPVSSRTSSSIVANTNQINSSSSPTANADYSEATYNSNLYWLAHLISAEAQGTPLNAQIAVGDVVWNRMQNPDYPNTAYGVIFQKTNGYAQFTCTTNGFIYQTPVASAWTAAEDVLDNHENLVPNAYVFYNPSKTASNSWVWDQPTIEQIGPFIFAQ</sequence>
<organism evidence="3 4">
    <name type="scientific">Alicyclobacillus tolerans</name>
    <dbReference type="NCBI Taxonomy" id="90970"/>
    <lineage>
        <taxon>Bacteria</taxon>
        <taxon>Bacillati</taxon>
        <taxon>Bacillota</taxon>
        <taxon>Bacilli</taxon>
        <taxon>Bacillales</taxon>
        <taxon>Alicyclobacillaceae</taxon>
        <taxon>Alicyclobacillus</taxon>
    </lineage>
</organism>
<protein>
    <submittedName>
        <fullName evidence="3">N-acetylmuramoyl-L-alanine amidase</fullName>
    </submittedName>
</protein>
<accession>A0A1M6S717</accession>
<dbReference type="Gene3D" id="1.10.10.2520">
    <property type="entry name" value="Cell wall hydrolase SleB, domain 1"/>
    <property type="match status" value="1"/>
</dbReference>
<name>A0A1M6S717_9BACL</name>
<proteinExistence type="predicted"/>
<dbReference type="EMBL" id="FRAF01000013">
    <property type="protein sequence ID" value="SHK40501.1"/>
    <property type="molecule type" value="Genomic_DNA"/>
</dbReference>
<gene>
    <name evidence="3" type="ORF">SAMN05443507_11348</name>
</gene>
<evidence type="ECO:0000256" key="1">
    <source>
        <dbReference type="SAM" id="SignalP"/>
    </source>
</evidence>
<dbReference type="Gene3D" id="3.10.350.10">
    <property type="entry name" value="LysM domain"/>
    <property type="match status" value="1"/>
</dbReference>
<reference evidence="4" key="1">
    <citation type="submission" date="2016-11" db="EMBL/GenBank/DDBJ databases">
        <authorList>
            <person name="Varghese N."/>
            <person name="Submissions S."/>
        </authorList>
    </citation>
    <scope>NUCLEOTIDE SEQUENCE [LARGE SCALE GENOMIC DNA]</scope>
    <source>
        <strain evidence="4">USBA-503</strain>
    </source>
</reference>
<evidence type="ECO:0000313" key="3">
    <source>
        <dbReference type="EMBL" id="SHK40501.1"/>
    </source>
</evidence>
<dbReference type="InterPro" id="IPR011105">
    <property type="entry name" value="Cell_wall_hydrolase_SleB"/>
</dbReference>
<dbReference type="STRING" id="1830138.SAMN05443507_11348"/>
<dbReference type="Proteomes" id="UP000184016">
    <property type="component" value="Unassembled WGS sequence"/>
</dbReference>
<dbReference type="InterPro" id="IPR036779">
    <property type="entry name" value="LysM_dom_sf"/>
</dbReference>
<dbReference type="AlphaFoldDB" id="A0A1M6S717"/>
<dbReference type="GO" id="GO:0016787">
    <property type="term" value="F:hydrolase activity"/>
    <property type="evidence" value="ECO:0007669"/>
    <property type="project" value="InterPro"/>
</dbReference>
<dbReference type="SUPFAM" id="SSF54106">
    <property type="entry name" value="LysM domain"/>
    <property type="match status" value="1"/>
</dbReference>
<dbReference type="InterPro" id="IPR042047">
    <property type="entry name" value="SleB_dom1"/>
</dbReference>